<gene>
    <name evidence="1" type="ORF">U9M48_000826</name>
</gene>
<dbReference type="AlphaFoldDB" id="A0AAQ3PFL2"/>
<accession>A0AAQ3PFL2</accession>
<evidence type="ECO:0000313" key="2">
    <source>
        <dbReference type="Proteomes" id="UP001341281"/>
    </source>
</evidence>
<sequence>MPYFKDCIGAIDGTHITITMSPNLQDPYGNRKGGLSQNVMVAVRVGKVQLQMLECYKMLYLHGFYVPDGKYYFIAPYKNARYHLQEQGRANQRPSNAKELFNLRHA</sequence>
<organism evidence="1 2">
    <name type="scientific">Paspalum notatum var. saurae</name>
    <dbReference type="NCBI Taxonomy" id="547442"/>
    <lineage>
        <taxon>Eukaryota</taxon>
        <taxon>Viridiplantae</taxon>
        <taxon>Streptophyta</taxon>
        <taxon>Embryophyta</taxon>
        <taxon>Tracheophyta</taxon>
        <taxon>Spermatophyta</taxon>
        <taxon>Magnoliopsida</taxon>
        <taxon>Liliopsida</taxon>
        <taxon>Poales</taxon>
        <taxon>Poaceae</taxon>
        <taxon>PACMAD clade</taxon>
        <taxon>Panicoideae</taxon>
        <taxon>Andropogonodae</taxon>
        <taxon>Paspaleae</taxon>
        <taxon>Paspalinae</taxon>
        <taxon>Paspalum</taxon>
    </lineage>
</organism>
<name>A0AAQ3PFL2_PASNO</name>
<keyword evidence="2" id="KW-1185">Reference proteome</keyword>
<evidence type="ECO:0000313" key="1">
    <source>
        <dbReference type="EMBL" id="WVZ49467.1"/>
    </source>
</evidence>
<dbReference type="Proteomes" id="UP001341281">
    <property type="component" value="Chromosome 01"/>
</dbReference>
<evidence type="ECO:0008006" key="3">
    <source>
        <dbReference type="Google" id="ProtNLM"/>
    </source>
</evidence>
<dbReference type="EMBL" id="CP144745">
    <property type="protein sequence ID" value="WVZ49467.1"/>
    <property type="molecule type" value="Genomic_DNA"/>
</dbReference>
<reference evidence="1 2" key="1">
    <citation type="submission" date="2024-02" db="EMBL/GenBank/DDBJ databases">
        <title>High-quality chromosome-scale genome assembly of Pensacola bahiagrass (Paspalum notatum Flugge var. saurae).</title>
        <authorList>
            <person name="Vega J.M."/>
            <person name="Podio M."/>
            <person name="Orjuela J."/>
            <person name="Siena L.A."/>
            <person name="Pessino S.C."/>
            <person name="Combes M.C."/>
            <person name="Mariac C."/>
            <person name="Albertini E."/>
            <person name="Pupilli F."/>
            <person name="Ortiz J.P.A."/>
            <person name="Leblanc O."/>
        </authorList>
    </citation>
    <scope>NUCLEOTIDE SEQUENCE [LARGE SCALE GENOMIC DNA]</scope>
    <source>
        <strain evidence="1">R1</strain>
        <tissue evidence="1">Leaf</tissue>
    </source>
</reference>
<protein>
    <recommendedName>
        <fullName evidence="3">DDE Tnp4 domain-containing protein</fullName>
    </recommendedName>
</protein>
<proteinExistence type="predicted"/>